<feature type="chain" id="PRO_5040601669" evidence="1">
    <location>
        <begin position="20"/>
        <end position="141"/>
    </location>
</feature>
<dbReference type="Gene3D" id="1.10.238.20">
    <property type="entry name" value="Pheromone/general odorant binding protein domain"/>
    <property type="match status" value="1"/>
</dbReference>
<dbReference type="Proteomes" id="UP001152798">
    <property type="component" value="Chromosome 1"/>
</dbReference>
<evidence type="ECO:0000256" key="1">
    <source>
        <dbReference type="SAM" id="SignalP"/>
    </source>
</evidence>
<evidence type="ECO:0000313" key="4">
    <source>
        <dbReference type="Proteomes" id="UP001152798"/>
    </source>
</evidence>
<accession>A0A4Y5RDJ5</accession>
<dbReference type="AlphaFoldDB" id="A0A4Y5RDJ5"/>
<dbReference type="GO" id="GO:0005549">
    <property type="term" value="F:odorant binding"/>
    <property type="evidence" value="ECO:0007669"/>
    <property type="project" value="InterPro"/>
</dbReference>
<keyword evidence="4" id="KW-1185">Reference proteome</keyword>
<name>A0A4Y5RDJ5_NEZVI</name>
<organism evidence="3">
    <name type="scientific">Nezara viridula</name>
    <name type="common">Southern green stink bug</name>
    <name type="synonym">Cimex viridulus</name>
    <dbReference type="NCBI Taxonomy" id="85310"/>
    <lineage>
        <taxon>Eukaryota</taxon>
        <taxon>Metazoa</taxon>
        <taxon>Ecdysozoa</taxon>
        <taxon>Arthropoda</taxon>
        <taxon>Hexapoda</taxon>
        <taxon>Insecta</taxon>
        <taxon>Pterygota</taxon>
        <taxon>Neoptera</taxon>
        <taxon>Paraneoptera</taxon>
        <taxon>Hemiptera</taxon>
        <taxon>Heteroptera</taxon>
        <taxon>Panheteroptera</taxon>
        <taxon>Pentatomomorpha</taxon>
        <taxon>Pentatomoidea</taxon>
        <taxon>Pentatomidae</taxon>
        <taxon>Pentatominae</taxon>
        <taxon>Nezara</taxon>
    </lineage>
</organism>
<feature type="signal peptide" evidence="1">
    <location>
        <begin position="1"/>
        <end position="19"/>
    </location>
</feature>
<protein>
    <submittedName>
        <fullName evidence="3">Odorant binding protein 5</fullName>
    </submittedName>
</protein>
<sequence>MQPIYSFAVFVACLALAQGGAVHDHVSGIAKKCAGETKVSADQAKIAYAVVNPKTEEESCYLECIYKGVGVIKDNKFSLDGAKKLSAQRFTDANEKKAADQLIDTCNKEVSAGSGKCALGKAVRECFIKNGKNITFFPPPS</sequence>
<dbReference type="OrthoDB" id="6595846at2759"/>
<dbReference type="SUPFAM" id="SSF47565">
    <property type="entry name" value="Insect pheromone/odorant-binding proteins"/>
    <property type="match status" value="1"/>
</dbReference>
<reference evidence="3" key="1">
    <citation type="submission" date="2019-04" db="EMBL/GenBank/DDBJ databases">
        <title>Candidate genes coding for odorant binding proteins and chemosensory proteins identified from dissected antennae and mouthparts of the southern green stink bug Nezara viridula.</title>
        <authorList>
            <person name="Wu Z."/>
            <person name="Cui Y."/>
            <person name="Qu M."/>
            <person name="Lin J.-H."/>
        </authorList>
    </citation>
    <scope>NUCLEOTIDE SEQUENCE</scope>
</reference>
<dbReference type="InterPro" id="IPR036728">
    <property type="entry name" value="PBP_GOBP_sf"/>
</dbReference>
<evidence type="ECO:0000313" key="2">
    <source>
        <dbReference type="EMBL" id="CAH1389174.1"/>
    </source>
</evidence>
<dbReference type="Pfam" id="PF01395">
    <property type="entry name" value="PBP_GOBP"/>
    <property type="match status" value="1"/>
</dbReference>
<dbReference type="InterPro" id="IPR006170">
    <property type="entry name" value="PBP/GOBP"/>
</dbReference>
<reference evidence="2" key="2">
    <citation type="submission" date="2022-01" db="EMBL/GenBank/DDBJ databases">
        <authorList>
            <person name="King R."/>
        </authorList>
    </citation>
    <scope>NUCLEOTIDE SEQUENCE</scope>
</reference>
<proteinExistence type="evidence at transcript level"/>
<dbReference type="SMART" id="SM00708">
    <property type="entry name" value="PhBP"/>
    <property type="match status" value="1"/>
</dbReference>
<dbReference type="CDD" id="cd23992">
    <property type="entry name" value="PBP_GOBP"/>
    <property type="match status" value="1"/>
</dbReference>
<dbReference type="EMBL" id="MK753150">
    <property type="protein sequence ID" value="QCZ25062.1"/>
    <property type="molecule type" value="mRNA"/>
</dbReference>
<gene>
    <name evidence="3" type="primary">OBP5</name>
    <name evidence="2" type="ORF">NEZAVI_LOCUS624</name>
</gene>
<evidence type="ECO:0000313" key="3">
    <source>
        <dbReference type="EMBL" id="QCZ25062.1"/>
    </source>
</evidence>
<keyword evidence="1" id="KW-0732">Signal</keyword>
<dbReference type="EMBL" id="OV725077">
    <property type="protein sequence ID" value="CAH1389174.1"/>
    <property type="molecule type" value="Genomic_DNA"/>
</dbReference>